<dbReference type="GO" id="GO:0016597">
    <property type="term" value="F:amino acid binding"/>
    <property type="evidence" value="ECO:0007669"/>
    <property type="project" value="UniProtKB-UniRule"/>
</dbReference>
<dbReference type="InterPro" id="IPR040217">
    <property type="entry name" value="ACR1-12"/>
</dbReference>
<dbReference type="CDD" id="cd04895">
    <property type="entry name" value="ACT_ACR_1"/>
    <property type="match status" value="1"/>
</dbReference>
<keyword evidence="4" id="KW-0808">Transferase</keyword>
<dbReference type="PROSITE" id="PS51671">
    <property type="entry name" value="ACT"/>
    <property type="match status" value="3"/>
</dbReference>
<comment type="caution">
    <text evidence="4">The sequence shown here is derived from an EMBL/GenBank/DDBJ whole genome shotgun (WGS) entry which is preliminary data.</text>
</comment>
<keyword evidence="4" id="KW-0548">Nucleotidyltransferase</keyword>
<accession>A0A6A4Q505</accession>
<dbReference type="CDD" id="cd04926">
    <property type="entry name" value="ACT_ACR_4"/>
    <property type="match status" value="1"/>
</dbReference>
<proteinExistence type="predicted"/>
<sequence>MATVCWPYFDPEYENFSNRLNPPRVSVDNASCHDCTLIKVDSVNKPGILLEVVQILTDLEFIITKAYISSDGGWFMDVFHVTDQQGKKITDSKTIDIIEKALGPKGQSKEGAKSWTGKRVGVHSVGDHTAIELIGRDRPGLLSEISAVLASLDFNVVAAEVWTHNQRIACVLYINDATNQVVDDPKRLSLIEEQLNNILRGCEDGEKVARTSFSVGFTHMDRRLHQMLFADRDYEGSGVTTEVDNPPFFKPKITIECCEEKGYSVVSVRCKDRAKLMFDIVCTLTDMQYVVFHATISSDVPYASQEYFIRHMDGCTLDTEGEKERVIKCIEAAIRRRVSEGVSLELCAKDRVGLLSEVTRILRENGLTVCRAGVSTRGEQALNVFYVRDASGNPMDMKMIEALRKEIGKTMMVDVKRVPANAKAPETKGWAKTSFFFGNLLEKFLN</sequence>
<dbReference type="Pfam" id="PF01842">
    <property type="entry name" value="ACT"/>
    <property type="match status" value="2"/>
</dbReference>
<dbReference type="OrthoDB" id="2019938at2759"/>
<dbReference type="PANTHER" id="PTHR31096:SF5">
    <property type="entry name" value="ACT DOMAIN-CONTAINING PROTEIN ACR3"/>
    <property type="match status" value="1"/>
</dbReference>
<feature type="domain" description="ACT" evidence="3">
    <location>
        <begin position="130"/>
        <end position="210"/>
    </location>
</feature>
<dbReference type="PANTHER" id="PTHR31096">
    <property type="entry name" value="ACT DOMAIN-CONTAINING PROTEIN ACR4-RELATED"/>
    <property type="match status" value="1"/>
</dbReference>
<organism evidence="4 5">
    <name type="scientific">Lupinus albus</name>
    <name type="common">White lupine</name>
    <name type="synonym">Lupinus termis</name>
    <dbReference type="NCBI Taxonomy" id="3870"/>
    <lineage>
        <taxon>Eukaryota</taxon>
        <taxon>Viridiplantae</taxon>
        <taxon>Streptophyta</taxon>
        <taxon>Embryophyta</taxon>
        <taxon>Tracheophyta</taxon>
        <taxon>Spermatophyta</taxon>
        <taxon>Magnoliopsida</taxon>
        <taxon>eudicotyledons</taxon>
        <taxon>Gunneridae</taxon>
        <taxon>Pentapetalae</taxon>
        <taxon>rosids</taxon>
        <taxon>fabids</taxon>
        <taxon>Fabales</taxon>
        <taxon>Fabaceae</taxon>
        <taxon>Papilionoideae</taxon>
        <taxon>50 kb inversion clade</taxon>
        <taxon>genistoids sensu lato</taxon>
        <taxon>core genistoids</taxon>
        <taxon>Genisteae</taxon>
        <taxon>Lupinus</taxon>
    </lineage>
</organism>
<evidence type="ECO:0000313" key="5">
    <source>
        <dbReference type="Proteomes" id="UP000447434"/>
    </source>
</evidence>
<evidence type="ECO:0000256" key="2">
    <source>
        <dbReference type="RuleBase" id="RU369043"/>
    </source>
</evidence>
<dbReference type="GO" id="GO:0016779">
    <property type="term" value="F:nucleotidyltransferase activity"/>
    <property type="evidence" value="ECO:0007669"/>
    <property type="project" value="UniProtKB-KW"/>
</dbReference>
<feature type="domain" description="ACT" evidence="3">
    <location>
        <begin position="37"/>
        <end position="122"/>
    </location>
</feature>
<dbReference type="SUPFAM" id="SSF55021">
    <property type="entry name" value="ACT-like"/>
    <property type="match status" value="3"/>
</dbReference>
<dbReference type="AlphaFoldDB" id="A0A6A4Q505"/>
<keyword evidence="1 2" id="KW-0677">Repeat</keyword>
<dbReference type="CDD" id="cd04897">
    <property type="entry name" value="ACT_ACR_3"/>
    <property type="match status" value="1"/>
</dbReference>
<gene>
    <name evidence="4" type="ORF">Lalb_Chr08g0240901</name>
</gene>
<dbReference type="InterPro" id="IPR045865">
    <property type="entry name" value="ACT-like_dom_sf"/>
</dbReference>
<name>A0A6A4Q505_LUPAL</name>
<feature type="domain" description="ACT" evidence="3">
    <location>
        <begin position="343"/>
        <end position="420"/>
    </location>
</feature>
<evidence type="ECO:0000313" key="4">
    <source>
        <dbReference type="EMBL" id="KAE9608931.1"/>
    </source>
</evidence>
<evidence type="ECO:0000259" key="3">
    <source>
        <dbReference type="PROSITE" id="PS51671"/>
    </source>
</evidence>
<dbReference type="EMBL" id="WOCE01000008">
    <property type="protein sequence ID" value="KAE9608931.1"/>
    <property type="molecule type" value="Genomic_DNA"/>
</dbReference>
<evidence type="ECO:0000256" key="1">
    <source>
        <dbReference type="ARBA" id="ARBA00022737"/>
    </source>
</evidence>
<comment type="function">
    <text evidence="2">Binds amino acids.</text>
</comment>
<protein>
    <recommendedName>
        <fullName evidence="2">ACT domain-containing protein ACR</fullName>
    </recommendedName>
    <alternativeName>
        <fullName evidence="2">Protein ACT DOMAIN REPEATS</fullName>
    </alternativeName>
</protein>
<dbReference type="InterPro" id="IPR002912">
    <property type="entry name" value="ACT_dom"/>
</dbReference>
<dbReference type="Gene3D" id="3.30.70.260">
    <property type="match status" value="2"/>
</dbReference>
<keyword evidence="5" id="KW-1185">Reference proteome</keyword>
<dbReference type="Proteomes" id="UP000447434">
    <property type="component" value="Chromosome 8"/>
</dbReference>
<reference evidence="5" key="1">
    <citation type="journal article" date="2020" name="Nat. Commun.">
        <title>Genome sequence of the cluster root forming white lupin.</title>
        <authorList>
            <person name="Hufnagel B."/>
            <person name="Marques A."/>
            <person name="Soriano A."/>
            <person name="Marques L."/>
            <person name="Divol F."/>
            <person name="Doumas P."/>
            <person name="Sallet E."/>
            <person name="Mancinotti D."/>
            <person name="Carrere S."/>
            <person name="Marande W."/>
            <person name="Arribat S."/>
            <person name="Keller J."/>
            <person name="Huneau C."/>
            <person name="Blein T."/>
            <person name="Aime D."/>
            <person name="Laguerre M."/>
            <person name="Taylor J."/>
            <person name="Schubert V."/>
            <person name="Nelson M."/>
            <person name="Geu-Flores F."/>
            <person name="Crespi M."/>
            <person name="Gallardo-Guerrero K."/>
            <person name="Delaux P.-M."/>
            <person name="Salse J."/>
            <person name="Berges H."/>
            <person name="Guyot R."/>
            <person name="Gouzy J."/>
            <person name="Peret B."/>
        </authorList>
    </citation>
    <scope>NUCLEOTIDE SEQUENCE [LARGE SCALE GENOMIC DNA]</scope>
    <source>
        <strain evidence="5">cv. Amiga</strain>
    </source>
</reference>